<organism evidence="6 7">
    <name type="scientific">Lactuca virosa</name>
    <dbReference type="NCBI Taxonomy" id="75947"/>
    <lineage>
        <taxon>Eukaryota</taxon>
        <taxon>Viridiplantae</taxon>
        <taxon>Streptophyta</taxon>
        <taxon>Embryophyta</taxon>
        <taxon>Tracheophyta</taxon>
        <taxon>Spermatophyta</taxon>
        <taxon>Magnoliopsida</taxon>
        <taxon>eudicotyledons</taxon>
        <taxon>Gunneridae</taxon>
        <taxon>Pentapetalae</taxon>
        <taxon>asterids</taxon>
        <taxon>campanulids</taxon>
        <taxon>Asterales</taxon>
        <taxon>Asteraceae</taxon>
        <taxon>Cichorioideae</taxon>
        <taxon>Cichorieae</taxon>
        <taxon>Lactucinae</taxon>
        <taxon>Lactuca</taxon>
    </lineage>
</organism>
<dbReference type="Pfam" id="PF02892">
    <property type="entry name" value="zf-BED"/>
    <property type="match status" value="1"/>
</dbReference>
<dbReference type="PANTHER" id="PTHR46951:SF2">
    <property type="entry name" value="BED-TYPE DOMAIN-CONTAINING PROTEIN"/>
    <property type="match status" value="1"/>
</dbReference>
<proteinExistence type="predicted"/>
<evidence type="ECO:0000256" key="1">
    <source>
        <dbReference type="ARBA" id="ARBA00022723"/>
    </source>
</evidence>
<gene>
    <name evidence="6" type="ORF">LVIROSA_LOCUS33983</name>
</gene>
<keyword evidence="2 4" id="KW-0863">Zinc-finger</keyword>
<reference evidence="6 7" key="1">
    <citation type="submission" date="2022-01" db="EMBL/GenBank/DDBJ databases">
        <authorList>
            <person name="Xiong W."/>
            <person name="Schranz E."/>
        </authorList>
    </citation>
    <scope>NUCLEOTIDE SEQUENCE [LARGE SCALE GENOMIC DNA]</scope>
</reference>
<feature type="domain" description="BED-type" evidence="5">
    <location>
        <begin position="6"/>
        <end position="67"/>
    </location>
</feature>
<keyword evidence="1" id="KW-0479">Metal-binding</keyword>
<dbReference type="InterPro" id="IPR003656">
    <property type="entry name" value="Znf_BED"/>
</dbReference>
<sequence>MSSRGGRTDPAWQHSEEVVGEGPKKGYIYLKCNYCSKIIKGGVKRVKNHLACTHQDVEPCPNVPDIVKEEMLKFFKAFEATKLASRMTFEENVASGAYYNSGGSVNP</sequence>
<dbReference type="AlphaFoldDB" id="A0AAU9PE01"/>
<keyword evidence="3" id="KW-0862">Zinc</keyword>
<dbReference type="Proteomes" id="UP001157418">
    <property type="component" value="Unassembled WGS sequence"/>
</dbReference>
<dbReference type="GO" id="GO:0008270">
    <property type="term" value="F:zinc ion binding"/>
    <property type="evidence" value="ECO:0007669"/>
    <property type="project" value="UniProtKB-KW"/>
</dbReference>
<protein>
    <recommendedName>
        <fullName evidence="5">BED-type domain-containing protein</fullName>
    </recommendedName>
</protein>
<accession>A0AAU9PE01</accession>
<dbReference type="PANTHER" id="PTHR46951">
    <property type="entry name" value="BED-TYPE DOMAIN-CONTAINING PROTEIN"/>
    <property type="match status" value="1"/>
</dbReference>
<dbReference type="EMBL" id="CAKMRJ010005634">
    <property type="protein sequence ID" value="CAH1448436.1"/>
    <property type="molecule type" value="Genomic_DNA"/>
</dbReference>
<dbReference type="PROSITE" id="PS50808">
    <property type="entry name" value="ZF_BED"/>
    <property type="match status" value="1"/>
</dbReference>
<evidence type="ECO:0000256" key="4">
    <source>
        <dbReference type="PROSITE-ProRule" id="PRU00027"/>
    </source>
</evidence>
<evidence type="ECO:0000313" key="7">
    <source>
        <dbReference type="Proteomes" id="UP001157418"/>
    </source>
</evidence>
<evidence type="ECO:0000313" key="6">
    <source>
        <dbReference type="EMBL" id="CAH1448436.1"/>
    </source>
</evidence>
<evidence type="ECO:0000256" key="3">
    <source>
        <dbReference type="ARBA" id="ARBA00022833"/>
    </source>
</evidence>
<keyword evidence="7" id="KW-1185">Reference proteome</keyword>
<evidence type="ECO:0000256" key="2">
    <source>
        <dbReference type="ARBA" id="ARBA00022771"/>
    </source>
</evidence>
<evidence type="ECO:0000259" key="5">
    <source>
        <dbReference type="PROSITE" id="PS50808"/>
    </source>
</evidence>
<comment type="caution">
    <text evidence="6">The sequence shown here is derived from an EMBL/GenBank/DDBJ whole genome shotgun (WGS) entry which is preliminary data.</text>
</comment>
<name>A0AAU9PE01_9ASTR</name>
<dbReference type="GO" id="GO:0003677">
    <property type="term" value="F:DNA binding"/>
    <property type="evidence" value="ECO:0007669"/>
    <property type="project" value="InterPro"/>
</dbReference>